<gene>
    <name evidence="2" type="ORF">BLITH_0081</name>
</gene>
<proteinExistence type="predicted"/>
<evidence type="ECO:0000256" key="1">
    <source>
        <dbReference type="SAM" id="MobiDB-lite"/>
    </source>
</evidence>
<protein>
    <submittedName>
        <fullName evidence="2">Uncharacterized protein</fullName>
    </submittedName>
</protein>
<dbReference type="Proteomes" id="UP000244016">
    <property type="component" value="Unassembled WGS sequence"/>
</dbReference>
<dbReference type="AlphaFoldDB" id="A0A2T5G524"/>
<name>A0A2T5G524_9BACL</name>
<feature type="compositionally biased region" description="Basic and acidic residues" evidence="1">
    <location>
        <begin position="32"/>
        <end position="42"/>
    </location>
</feature>
<evidence type="ECO:0000313" key="2">
    <source>
        <dbReference type="EMBL" id="PTQ51255.1"/>
    </source>
</evidence>
<feature type="region of interest" description="Disordered" evidence="1">
    <location>
        <begin position="1"/>
        <end position="42"/>
    </location>
</feature>
<sequence length="42" mass="4782">MRTALGESRKPRRPQGRPGVREGGRRFGRPFVRTEAEGFLRG</sequence>
<dbReference type="EMBL" id="PEBW01000006">
    <property type="protein sequence ID" value="PTQ51255.1"/>
    <property type="molecule type" value="Genomic_DNA"/>
</dbReference>
<organism evidence="2 3">
    <name type="scientific">Brockia lithotrophica</name>
    <dbReference type="NCBI Taxonomy" id="933949"/>
    <lineage>
        <taxon>Bacteria</taxon>
        <taxon>Bacillati</taxon>
        <taxon>Bacillota</taxon>
        <taxon>Bacilli</taxon>
        <taxon>Bacillales</taxon>
        <taxon>Bacillales Family X. Incertae Sedis</taxon>
        <taxon>Brockia</taxon>
    </lineage>
</organism>
<evidence type="ECO:0000313" key="3">
    <source>
        <dbReference type="Proteomes" id="UP000244016"/>
    </source>
</evidence>
<comment type="caution">
    <text evidence="2">The sequence shown here is derived from an EMBL/GenBank/DDBJ whole genome shotgun (WGS) entry which is preliminary data.</text>
</comment>
<reference evidence="2 3" key="1">
    <citation type="submission" date="2017-08" db="EMBL/GenBank/DDBJ databases">
        <title>Burning lignite coal seam in the remote Altai Mountains harbors a hydrogen-driven thermophilic microbial community.</title>
        <authorList>
            <person name="Kadnikov V.V."/>
            <person name="Mardanov A.V."/>
            <person name="Ivasenko D."/>
            <person name="Beletsky A.V."/>
            <person name="Karnachuk O.V."/>
            <person name="Ravin N.V."/>
        </authorList>
    </citation>
    <scope>NUCLEOTIDE SEQUENCE [LARGE SCALE GENOMIC DNA]</scope>
    <source>
        <strain evidence="2">AL31</strain>
    </source>
</reference>
<accession>A0A2T5G524</accession>